<feature type="region of interest" description="Disordered" evidence="2">
    <location>
        <begin position="296"/>
        <end position="331"/>
    </location>
</feature>
<accession>A0AAD9JZ67</accession>
<dbReference type="InterPro" id="IPR014756">
    <property type="entry name" value="Ig_E-set"/>
</dbReference>
<comment type="caution">
    <text evidence="4">The sequence shown here is derived from an EMBL/GenBank/DDBJ whole genome shotgun (WGS) entry which is preliminary data.</text>
</comment>
<sequence length="331" mass="36645">MAREIRRLDVIFKDPSATYRAGENVTGTVTLDLSSEFKVKGVRLVLYGIARVGWDENKSYTKGTSSKTSHKNVDVYLDETLILISRTETLKGRQNWPFSVHLPAYIPGTFEGQYGRVQYWTKIQIERPWKGNIEHTKTFTVLGTLDLNVDPEAKSMVGICCKSGPIIGQLYVERRGFVAAQNIPFTAKIENNSKKKVNVRVVLSQQAIFRAEGQCRKQMILLKGITQGDVDPGEEMESVGEIQNIPPLVPSHLGAGCKNIDLKYLLTLVAVAGGPGKDLEVPVEITIGTKPLRRVEGTSASPKLKVKAAAKKESESPVARKPCKRPIVRKM</sequence>
<comment type="similarity">
    <text evidence="1">Belongs to the arrestin family.</text>
</comment>
<feature type="compositionally biased region" description="Basic residues" evidence="2">
    <location>
        <begin position="321"/>
        <end position="331"/>
    </location>
</feature>
<protein>
    <recommendedName>
        <fullName evidence="3">Arrestin C-terminal-like domain-containing protein</fullName>
    </recommendedName>
</protein>
<feature type="domain" description="Arrestin C-terminal-like" evidence="3">
    <location>
        <begin position="162"/>
        <end position="292"/>
    </location>
</feature>
<dbReference type="GO" id="GO:0005737">
    <property type="term" value="C:cytoplasm"/>
    <property type="evidence" value="ECO:0007669"/>
    <property type="project" value="TreeGrafter"/>
</dbReference>
<keyword evidence="5" id="KW-1185">Reference proteome</keyword>
<reference evidence="4" key="1">
    <citation type="journal article" date="2023" name="Mol. Biol. Evol.">
        <title>Third-Generation Sequencing Reveals the Adaptive Role of the Epigenome in Three Deep-Sea Polychaetes.</title>
        <authorList>
            <person name="Perez M."/>
            <person name="Aroh O."/>
            <person name="Sun Y."/>
            <person name="Lan Y."/>
            <person name="Juniper S.K."/>
            <person name="Young C.R."/>
            <person name="Angers B."/>
            <person name="Qian P.Y."/>
        </authorList>
    </citation>
    <scope>NUCLEOTIDE SEQUENCE</scope>
    <source>
        <strain evidence="4">P08H-3</strain>
    </source>
</reference>
<organism evidence="4 5">
    <name type="scientific">Paralvinella palmiformis</name>
    <dbReference type="NCBI Taxonomy" id="53620"/>
    <lineage>
        <taxon>Eukaryota</taxon>
        <taxon>Metazoa</taxon>
        <taxon>Spiralia</taxon>
        <taxon>Lophotrochozoa</taxon>
        <taxon>Annelida</taxon>
        <taxon>Polychaeta</taxon>
        <taxon>Sedentaria</taxon>
        <taxon>Canalipalpata</taxon>
        <taxon>Terebellida</taxon>
        <taxon>Terebelliformia</taxon>
        <taxon>Alvinellidae</taxon>
        <taxon>Paralvinella</taxon>
    </lineage>
</organism>
<evidence type="ECO:0000313" key="5">
    <source>
        <dbReference type="Proteomes" id="UP001208570"/>
    </source>
</evidence>
<evidence type="ECO:0000259" key="3">
    <source>
        <dbReference type="SMART" id="SM01017"/>
    </source>
</evidence>
<dbReference type="Pfam" id="PF02752">
    <property type="entry name" value="Arrestin_C"/>
    <property type="match status" value="1"/>
</dbReference>
<dbReference type="SMART" id="SM01017">
    <property type="entry name" value="Arrestin_C"/>
    <property type="match status" value="1"/>
</dbReference>
<dbReference type="EMBL" id="JAODUP010000107">
    <property type="protein sequence ID" value="KAK2161952.1"/>
    <property type="molecule type" value="Genomic_DNA"/>
</dbReference>
<gene>
    <name evidence="4" type="ORF">LSH36_107g05121</name>
</gene>
<dbReference type="Proteomes" id="UP001208570">
    <property type="component" value="Unassembled WGS sequence"/>
</dbReference>
<dbReference type="Pfam" id="PF00339">
    <property type="entry name" value="Arrestin_N"/>
    <property type="match status" value="1"/>
</dbReference>
<dbReference type="InterPro" id="IPR050357">
    <property type="entry name" value="Arrestin_domain-protein"/>
</dbReference>
<evidence type="ECO:0000313" key="4">
    <source>
        <dbReference type="EMBL" id="KAK2161952.1"/>
    </source>
</evidence>
<evidence type="ECO:0000256" key="2">
    <source>
        <dbReference type="SAM" id="MobiDB-lite"/>
    </source>
</evidence>
<dbReference type="AlphaFoldDB" id="A0AAD9JZ67"/>
<name>A0AAD9JZ67_9ANNE</name>
<dbReference type="PANTHER" id="PTHR11188">
    <property type="entry name" value="ARRESTIN DOMAIN CONTAINING PROTEIN"/>
    <property type="match status" value="1"/>
</dbReference>
<dbReference type="GO" id="GO:0015031">
    <property type="term" value="P:protein transport"/>
    <property type="evidence" value="ECO:0007669"/>
    <property type="project" value="TreeGrafter"/>
</dbReference>
<dbReference type="SUPFAM" id="SSF81296">
    <property type="entry name" value="E set domains"/>
    <property type="match status" value="2"/>
</dbReference>
<dbReference type="Gene3D" id="2.60.40.640">
    <property type="match status" value="2"/>
</dbReference>
<evidence type="ECO:0000256" key="1">
    <source>
        <dbReference type="ARBA" id="ARBA00005298"/>
    </source>
</evidence>
<dbReference type="InterPro" id="IPR011021">
    <property type="entry name" value="Arrestin-like_N"/>
</dbReference>
<proteinExistence type="inferred from homology"/>
<dbReference type="PANTHER" id="PTHR11188:SF176">
    <property type="entry name" value="ARRESTIN DOMAIN-CONTAINING PROTEIN 1"/>
    <property type="match status" value="1"/>
</dbReference>
<dbReference type="InterPro" id="IPR014752">
    <property type="entry name" value="Arrestin-like_C"/>
</dbReference>
<dbReference type="InterPro" id="IPR011022">
    <property type="entry name" value="Arrestin_C-like"/>
</dbReference>